<reference evidence="2 3" key="1">
    <citation type="submission" date="2018-01" db="EMBL/GenBank/DDBJ databases">
        <title>Co-occurrence of chitin degradation, pigmentation and bioactivity in marine Pseudoalteromonas.</title>
        <authorList>
            <person name="Paulsen S."/>
            <person name="Gram L."/>
            <person name="Machado H."/>
        </authorList>
    </citation>
    <scope>NUCLEOTIDE SEQUENCE [LARGE SCALE GENOMIC DNA]</scope>
    <source>
        <strain evidence="2 3">S3898</strain>
    </source>
</reference>
<comment type="caution">
    <text evidence="2">The sequence shown here is derived from an EMBL/GenBank/DDBJ whole genome shotgun (WGS) entry which is preliminary data.</text>
</comment>
<accession>A0A4Q7IS50</accession>
<feature type="transmembrane region" description="Helical" evidence="1">
    <location>
        <begin position="198"/>
        <end position="218"/>
    </location>
</feature>
<dbReference type="AlphaFoldDB" id="A0A4Q7IS50"/>
<organism evidence="2 3">
    <name type="scientific">Pseudoalteromonas phenolica</name>
    <dbReference type="NCBI Taxonomy" id="161398"/>
    <lineage>
        <taxon>Bacteria</taxon>
        <taxon>Pseudomonadati</taxon>
        <taxon>Pseudomonadota</taxon>
        <taxon>Gammaproteobacteria</taxon>
        <taxon>Alteromonadales</taxon>
        <taxon>Pseudoalteromonadaceae</taxon>
        <taxon>Pseudoalteromonas</taxon>
    </lineage>
</organism>
<proteinExistence type="predicted"/>
<keyword evidence="1" id="KW-1133">Transmembrane helix</keyword>
<evidence type="ECO:0000313" key="2">
    <source>
        <dbReference type="EMBL" id="RZQ54880.1"/>
    </source>
</evidence>
<dbReference type="RefSeq" id="WP_130253881.1">
    <property type="nucleotide sequence ID" value="NZ_PPSX01000006.1"/>
</dbReference>
<feature type="transmembrane region" description="Helical" evidence="1">
    <location>
        <begin position="37"/>
        <end position="57"/>
    </location>
</feature>
<dbReference type="EMBL" id="PPSX01000006">
    <property type="protein sequence ID" value="RZQ54880.1"/>
    <property type="molecule type" value="Genomic_DNA"/>
</dbReference>
<dbReference type="Proteomes" id="UP000291338">
    <property type="component" value="Unassembled WGS sequence"/>
</dbReference>
<feature type="transmembrane region" description="Helical" evidence="1">
    <location>
        <begin position="159"/>
        <end position="178"/>
    </location>
</feature>
<evidence type="ECO:0000313" key="3">
    <source>
        <dbReference type="Proteomes" id="UP000291338"/>
    </source>
</evidence>
<feature type="transmembrane region" description="Helical" evidence="1">
    <location>
        <begin position="12"/>
        <end position="30"/>
    </location>
</feature>
<feature type="transmembrane region" description="Helical" evidence="1">
    <location>
        <begin position="104"/>
        <end position="122"/>
    </location>
</feature>
<name>A0A4Q7IS50_9GAMM</name>
<feature type="transmembrane region" description="Helical" evidence="1">
    <location>
        <begin position="128"/>
        <end position="147"/>
    </location>
</feature>
<keyword evidence="1" id="KW-0472">Membrane</keyword>
<feature type="transmembrane region" description="Helical" evidence="1">
    <location>
        <begin position="69"/>
        <end position="92"/>
    </location>
</feature>
<sequence>MMCFDPMELQLTGAILSLAMAIGMLILFMANRSSTPFLYWSLAGISNALAYFWSSFFDVVALPFGSTSVALNIGLENTLFALNYVFILLGVLNHLSIQFNIKHIFTIMTFLFGLQFIAALSYSFEVRITVFTLCVMIIKLVGIYLLYQGIKHAKRLHYLPLFIIEILVLLQLMLRAIFTRFAEVGYIIEPNHPINTAGWLADILYISMVSFACVIVIMKDKHSNDINRL</sequence>
<evidence type="ECO:0000256" key="1">
    <source>
        <dbReference type="SAM" id="Phobius"/>
    </source>
</evidence>
<keyword evidence="1" id="KW-0812">Transmembrane</keyword>
<gene>
    <name evidence="2" type="ORF">C1E23_01500</name>
</gene>
<protein>
    <submittedName>
        <fullName evidence="2">Uncharacterized protein</fullName>
    </submittedName>
</protein>